<dbReference type="RefSeq" id="XP_050549843.1">
    <property type="nucleotide sequence ID" value="XM_050693886.1"/>
</dbReference>
<reference evidence="2" key="1">
    <citation type="submission" date="2025-08" db="UniProtKB">
        <authorList>
            <consortium name="RefSeq"/>
        </authorList>
    </citation>
    <scope>IDENTIFICATION</scope>
    <source>
        <tissue evidence="2">Whole larval tissue</tissue>
    </source>
</reference>
<sequence length="562" mass="62952">MACKLDQVTNREWEEHRNSLSEPPTLAVFIEFISNRADLLETLEESKSLFSKGEGVHVGNIKYNKHSSASSENSRSPLSCPMCQKDHFIFQCEKFKSLPVQSRISKAQNSNVCLNCLRPGHNVYKCKMGHCKYCREKHNTLLHFDRDTIIPNQPSSTLASVNHLSSSRVVLLSTALVNVSDAEGNLHTARVLLDNGSTANLISKDLARKLNISTYTVESKVRGINDQSSYCTQGCSISFNSINSEYEIDIDCYVMSKISSSVPNTYIDAHNISIPTNIVLADPQFYVPSSIDILVGAEVFWNVIGTNRIELGKSMPTLFESKLGWLLSGVITQRNSSSHLCLLADNLQADLDRFWKLDSISSKHTLTREERSCEELFLKSTYRDADGRFVVNVPLKESPDVLGDSYNMAKRRFLSLERRLARDSHLKQLYVNFIDEYINLGHMSEYNNQSADSSFSNYLPHHGVLKESSSTTKLRVVFDASATTSSGKSFNQIQMDGSSRCSLAEMASQESPTSERVRVSFGALSTQSAHYLSPLLLKTLQRGEYVKASSSLNRVIEKWGQQ</sequence>
<dbReference type="OrthoDB" id="5876180at2759"/>
<evidence type="ECO:0000313" key="1">
    <source>
        <dbReference type="Proteomes" id="UP000829999"/>
    </source>
</evidence>
<gene>
    <name evidence="2" type="primary">LOC118280874</name>
</gene>
<dbReference type="InterPro" id="IPR021109">
    <property type="entry name" value="Peptidase_aspartic_dom_sf"/>
</dbReference>
<evidence type="ECO:0000313" key="2">
    <source>
        <dbReference type="RefSeq" id="XP_050549843.1"/>
    </source>
</evidence>
<dbReference type="GeneID" id="118280874"/>
<dbReference type="Gene3D" id="2.40.70.10">
    <property type="entry name" value="Acid Proteases"/>
    <property type="match status" value="1"/>
</dbReference>
<organism evidence="1 2">
    <name type="scientific">Spodoptera frugiperda</name>
    <name type="common">Fall armyworm</name>
    <dbReference type="NCBI Taxonomy" id="7108"/>
    <lineage>
        <taxon>Eukaryota</taxon>
        <taxon>Metazoa</taxon>
        <taxon>Ecdysozoa</taxon>
        <taxon>Arthropoda</taxon>
        <taxon>Hexapoda</taxon>
        <taxon>Insecta</taxon>
        <taxon>Pterygota</taxon>
        <taxon>Neoptera</taxon>
        <taxon>Endopterygota</taxon>
        <taxon>Lepidoptera</taxon>
        <taxon>Glossata</taxon>
        <taxon>Ditrysia</taxon>
        <taxon>Noctuoidea</taxon>
        <taxon>Noctuidae</taxon>
        <taxon>Amphipyrinae</taxon>
        <taxon>Spodoptera</taxon>
    </lineage>
</organism>
<protein>
    <submittedName>
        <fullName evidence="2">Uncharacterized protein LOC118280874 isoform X1</fullName>
    </submittedName>
</protein>
<dbReference type="Proteomes" id="UP000829999">
    <property type="component" value="Chromosome 5"/>
</dbReference>
<dbReference type="PANTHER" id="PTHR47331:SF5">
    <property type="entry name" value="RIBONUCLEASE H"/>
    <property type="match status" value="1"/>
</dbReference>
<keyword evidence="1" id="KW-1185">Reference proteome</keyword>
<dbReference type="AlphaFoldDB" id="A0A9R0DMJ1"/>
<accession>A0A9R0DMJ1</accession>
<dbReference type="PANTHER" id="PTHR47331">
    <property type="entry name" value="PHD-TYPE DOMAIN-CONTAINING PROTEIN"/>
    <property type="match status" value="1"/>
</dbReference>
<name>A0A9R0DMJ1_SPOFR</name>
<dbReference type="CDD" id="cd00303">
    <property type="entry name" value="retropepsin_like"/>
    <property type="match status" value="1"/>
</dbReference>
<proteinExistence type="predicted"/>